<dbReference type="VEuPathDB" id="AmoebaDB:DICPUDRAFT_87860"/>
<dbReference type="Gene3D" id="2.40.50.100">
    <property type="match status" value="1"/>
</dbReference>
<dbReference type="GO" id="GO:0019464">
    <property type="term" value="P:glycine decarboxylation via glycine cleavage system"/>
    <property type="evidence" value="ECO:0000318"/>
    <property type="project" value="GO_Central"/>
</dbReference>
<name>F0ZKU3_DICPU</name>
<gene>
    <name evidence="2" type="ORF">DICPUDRAFT_87860</name>
</gene>
<dbReference type="PROSITE" id="PS50968">
    <property type="entry name" value="BIOTINYL_LIPOYL"/>
    <property type="match status" value="1"/>
</dbReference>
<dbReference type="Pfam" id="PF01597">
    <property type="entry name" value="GCV_H"/>
    <property type="match status" value="1"/>
</dbReference>
<feature type="domain" description="Lipoyl-binding" evidence="1">
    <location>
        <begin position="45"/>
        <end position="128"/>
    </location>
</feature>
<dbReference type="PANTHER" id="PTHR11715">
    <property type="entry name" value="GLYCINE CLEAVAGE SYSTEM H PROTEIN"/>
    <property type="match status" value="1"/>
</dbReference>
<dbReference type="SUPFAM" id="SSF51230">
    <property type="entry name" value="Single hybrid motif"/>
    <property type="match status" value="1"/>
</dbReference>
<dbReference type="GO" id="GO:0005960">
    <property type="term" value="C:glycine cleavage complex"/>
    <property type="evidence" value="ECO:0000318"/>
    <property type="project" value="GO_Central"/>
</dbReference>
<evidence type="ECO:0000259" key="1">
    <source>
        <dbReference type="PROSITE" id="PS50968"/>
    </source>
</evidence>
<dbReference type="EMBL" id="GL871060">
    <property type="protein sequence ID" value="EGC35420.1"/>
    <property type="molecule type" value="Genomic_DNA"/>
</dbReference>
<dbReference type="InterPro" id="IPR000089">
    <property type="entry name" value="Biotin_lipoyl"/>
</dbReference>
<dbReference type="GO" id="GO:0005739">
    <property type="term" value="C:mitochondrion"/>
    <property type="evidence" value="ECO:0000318"/>
    <property type="project" value="GO_Central"/>
</dbReference>
<evidence type="ECO:0000313" key="3">
    <source>
        <dbReference type="Proteomes" id="UP000001064"/>
    </source>
</evidence>
<dbReference type="PANTHER" id="PTHR11715:SF7">
    <property type="entry name" value="GLYCINE CLEAVAGE SYSTEM H-LIKE PROTEIN GCVH2"/>
    <property type="match status" value="1"/>
</dbReference>
<accession>F0ZKU3</accession>
<dbReference type="InParanoid" id="F0ZKU3"/>
<reference evidence="3" key="1">
    <citation type="journal article" date="2011" name="Genome Biol.">
        <title>Comparative genomics of the social amoebae Dictyostelium discoideum and Dictyostelium purpureum.</title>
        <authorList>
            <consortium name="US DOE Joint Genome Institute (JGI-PGF)"/>
            <person name="Sucgang R."/>
            <person name="Kuo A."/>
            <person name="Tian X."/>
            <person name="Salerno W."/>
            <person name="Parikh A."/>
            <person name="Feasley C.L."/>
            <person name="Dalin E."/>
            <person name="Tu H."/>
            <person name="Huang E."/>
            <person name="Barry K."/>
            <person name="Lindquist E."/>
            <person name="Shapiro H."/>
            <person name="Bruce D."/>
            <person name="Schmutz J."/>
            <person name="Salamov A."/>
            <person name="Fey P."/>
            <person name="Gaudet P."/>
            <person name="Anjard C."/>
            <person name="Babu M.M."/>
            <person name="Basu S."/>
            <person name="Bushmanova Y."/>
            <person name="van der Wel H."/>
            <person name="Katoh-Kurasawa M."/>
            <person name="Dinh C."/>
            <person name="Coutinho P.M."/>
            <person name="Saito T."/>
            <person name="Elias M."/>
            <person name="Schaap P."/>
            <person name="Kay R.R."/>
            <person name="Henrissat B."/>
            <person name="Eichinger L."/>
            <person name="Rivero F."/>
            <person name="Putnam N.H."/>
            <person name="West C.M."/>
            <person name="Loomis W.F."/>
            <person name="Chisholm R.L."/>
            <person name="Shaulsky G."/>
            <person name="Strassmann J.E."/>
            <person name="Queller D.C."/>
            <person name="Kuspa A."/>
            <person name="Grigoriev I.V."/>
        </authorList>
    </citation>
    <scope>NUCLEOTIDE SEQUENCE [LARGE SCALE GENOMIC DNA]</scope>
    <source>
        <strain evidence="3">QSDP1</strain>
    </source>
</reference>
<dbReference type="STRING" id="5786.F0ZKU3"/>
<dbReference type="RefSeq" id="XP_003288033.1">
    <property type="nucleotide sequence ID" value="XM_003287985.1"/>
</dbReference>
<dbReference type="KEGG" id="dpp:DICPUDRAFT_87860"/>
<sequence length="152" mass="17404">MFSLYKLSNKQSITQHLFNKNTIRLFSTHYSNELEWVKLSDDGKVATIGLTDFGQSRLGKVNSVELPKVDRKLKEEEKMGSLDGSNRTVFGLYAPVSGQVIEVNNQLHKKPGLVNTDPNGNGWMIKFKVTKPDEFKQLMDKSQYDVFVKNYR</sequence>
<dbReference type="CDD" id="cd06848">
    <property type="entry name" value="GCS_H"/>
    <property type="match status" value="1"/>
</dbReference>
<evidence type="ECO:0000313" key="2">
    <source>
        <dbReference type="EMBL" id="EGC35420.1"/>
    </source>
</evidence>
<dbReference type="NCBIfam" id="NF002270">
    <property type="entry name" value="PRK01202.1"/>
    <property type="match status" value="1"/>
</dbReference>
<dbReference type="FunCoup" id="F0ZKU3">
    <property type="interactions" value="110"/>
</dbReference>
<dbReference type="InterPro" id="IPR033753">
    <property type="entry name" value="GCV_H/Fam206"/>
</dbReference>
<keyword evidence="3" id="KW-1185">Reference proteome</keyword>
<organism evidence="2 3">
    <name type="scientific">Dictyostelium purpureum</name>
    <name type="common">Slime mold</name>
    <dbReference type="NCBI Taxonomy" id="5786"/>
    <lineage>
        <taxon>Eukaryota</taxon>
        <taxon>Amoebozoa</taxon>
        <taxon>Evosea</taxon>
        <taxon>Eumycetozoa</taxon>
        <taxon>Dictyostelia</taxon>
        <taxon>Dictyosteliales</taxon>
        <taxon>Dictyosteliaceae</taxon>
        <taxon>Dictyostelium</taxon>
    </lineage>
</organism>
<dbReference type="OMA" id="EHEWLSG"/>
<dbReference type="GeneID" id="10501450"/>
<dbReference type="Proteomes" id="UP000001064">
    <property type="component" value="Unassembled WGS sequence"/>
</dbReference>
<dbReference type="eggNOG" id="KOG3373">
    <property type="taxonomic scope" value="Eukaryota"/>
</dbReference>
<dbReference type="InterPro" id="IPR011053">
    <property type="entry name" value="Single_hybrid_motif"/>
</dbReference>
<dbReference type="InterPro" id="IPR002930">
    <property type="entry name" value="GCV_H"/>
</dbReference>
<protein>
    <recommendedName>
        <fullName evidence="1">Lipoyl-binding domain-containing protein</fullName>
    </recommendedName>
</protein>
<dbReference type="AlphaFoldDB" id="F0ZKU3"/>
<proteinExistence type="predicted"/>
<dbReference type="OrthoDB" id="10264154at2759"/>